<comment type="caution">
    <text evidence="3">The sequence shown here is derived from an EMBL/GenBank/DDBJ whole genome shotgun (WGS) entry which is preliminary data.</text>
</comment>
<evidence type="ECO:0000313" key="3">
    <source>
        <dbReference type="EMBL" id="MBB4678954.1"/>
    </source>
</evidence>
<dbReference type="RefSeq" id="WP_185004757.1">
    <property type="nucleotide sequence ID" value="NZ_BAAAUI010000074.1"/>
</dbReference>
<sequence>MMWLFWQVFLLCLAAFLIGGLVSWLLLVRPLAERRAAAPAPAPAPASAPVETPEPPMSLAEPEIPVQVLPEPVEAAVKGNTRTKRYHTPDSPYFNRTKGDIWFASVAEAEQAGYTAGVARRRAEAVR</sequence>
<feature type="compositionally biased region" description="Pro residues" evidence="1">
    <location>
        <begin position="40"/>
        <end position="56"/>
    </location>
</feature>
<keyword evidence="2" id="KW-0472">Membrane</keyword>
<organism evidence="3 4">
    <name type="scientific">Crossiella cryophila</name>
    <dbReference type="NCBI Taxonomy" id="43355"/>
    <lineage>
        <taxon>Bacteria</taxon>
        <taxon>Bacillati</taxon>
        <taxon>Actinomycetota</taxon>
        <taxon>Actinomycetes</taxon>
        <taxon>Pseudonocardiales</taxon>
        <taxon>Pseudonocardiaceae</taxon>
        <taxon>Crossiella</taxon>
    </lineage>
</organism>
<name>A0A7W7FXH8_9PSEU</name>
<proteinExistence type="predicted"/>
<feature type="region of interest" description="Disordered" evidence="1">
    <location>
        <begin position="38"/>
        <end position="60"/>
    </location>
</feature>
<keyword evidence="4" id="KW-1185">Reference proteome</keyword>
<dbReference type="AlphaFoldDB" id="A0A7W7FXH8"/>
<keyword evidence="2" id="KW-1133">Transmembrane helix</keyword>
<feature type="transmembrane region" description="Helical" evidence="2">
    <location>
        <begin position="6"/>
        <end position="27"/>
    </location>
</feature>
<accession>A0A7W7FXH8</accession>
<dbReference type="Proteomes" id="UP000533598">
    <property type="component" value="Unassembled WGS sequence"/>
</dbReference>
<dbReference type="EMBL" id="JACHMH010000001">
    <property type="protein sequence ID" value="MBB4678954.1"/>
    <property type="molecule type" value="Genomic_DNA"/>
</dbReference>
<reference evidence="3 4" key="1">
    <citation type="submission" date="2020-08" db="EMBL/GenBank/DDBJ databases">
        <title>Sequencing the genomes of 1000 actinobacteria strains.</title>
        <authorList>
            <person name="Klenk H.-P."/>
        </authorList>
    </citation>
    <scope>NUCLEOTIDE SEQUENCE [LARGE SCALE GENOMIC DNA]</scope>
    <source>
        <strain evidence="3 4">DSM 44230</strain>
    </source>
</reference>
<protein>
    <submittedName>
        <fullName evidence="3">Uncharacterized protein</fullName>
    </submittedName>
</protein>
<evidence type="ECO:0000256" key="1">
    <source>
        <dbReference type="SAM" id="MobiDB-lite"/>
    </source>
</evidence>
<keyword evidence="2" id="KW-0812">Transmembrane</keyword>
<evidence type="ECO:0000256" key="2">
    <source>
        <dbReference type="SAM" id="Phobius"/>
    </source>
</evidence>
<evidence type="ECO:0000313" key="4">
    <source>
        <dbReference type="Proteomes" id="UP000533598"/>
    </source>
</evidence>
<gene>
    <name evidence="3" type="ORF">HNR67_005072</name>
</gene>